<keyword evidence="2" id="KW-1185">Reference proteome</keyword>
<dbReference type="Proteomes" id="UP000297540">
    <property type="component" value="Unassembled WGS sequence"/>
</dbReference>
<dbReference type="AlphaFoldDB" id="A0A4Y8S7K9"/>
<proteinExistence type="predicted"/>
<dbReference type="EMBL" id="SOZE01000031">
    <property type="protein sequence ID" value="TFF34374.1"/>
    <property type="molecule type" value="Genomic_DNA"/>
</dbReference>
<evidence type="ECO:0000313" key="1">
    <source>
        <dbReference type="EMBL" id="TFF34374.1"/>
    </source>
</evidence>
<evidence type="ECO:0000313" key="2">
    <source>
        <dbReference type="Proteomes" id="UP000297540"/>
    </source>
</evidence>
<comment type="caution">
    <text evidence="1">The sequence shown here is derived from an EMBL/GenBank/DDBJ whole genome shotgun (WGS) entry which is preliminary data.</text>
</comment>
<name>A0A4Y8S7K9_9SPHI</name>
<gene>
    <name evidence="1" type="ORF">E2R66_22125</name>
</gene>
<sequence>MPKKTKQKPPFKLRDRNAHNEPFEFLGYATEQNTPPEVWASLMESDRLYAIEEQEHLKNNPDKKPPL</sequence>
<accession>A0A4Y8S7K9</accession>
<organism evidence="1 2">
    <name type="scientific">Mucilaginibacter psychrotolerans</name>
    <dbReference type="NCBI Taxonomy" id="1524096"/>
    <lineage>
        <taxon>Bacteria</taxon>
        <taxon>Pseudomonadati</taxon>
        <taxon>Bacteroidota</taxon>
        <taxon>Sphingobacteriia</taxon>
        <taxon>Sphingobacteriales</taxon>
        <taxon>Sphingobacteriaceae</taxon>
        <taxon>Mucilaginibacter</taxon>
    </lineage>
</organism>
<reference evidence="1 2" key="1">
    <citation type="journal article" date="2017" name="Int. J. Syst. Evol. Microbiol.">
        <title>Mucilaginibacterpsychrotolerans sp. nov., isolated from peatlands.</title>
        <authorList>
            <person name="Deng Y."/>
            <person name="Shen L."/>
            <person name="Xu B."/>
            <person name="Liu Y."/>
            <person name="Gu Z."/>
            <person name="Liu H."/>
            <person name="Zhou Y."/>
        </authorList>
    </citation>
    <scope>NUCLEOTIDE SEQUENCE [LARGE SCALE GENOMIC DNA]</scope>
    <source>
        <strain evidence="1 2">NH7-4</strain>
    </source>
</reference>
<dbReference type="RefSeq" id="WP_133235000.1">
    <property type="nucleotide sequence ID" value="NZ_SOZE01000031.1"/>
</dbReference>
<protein>
    <submittedName>
        <fullName evidence="1">Uncharacterized protein</fullName>
    </submittedName>
</protein>